<evidence type="ECO:0000313" key="2">
    <source>
        <dbReference type="EMBL" id="MED6119653.1"/>
    </source>
</evidence>
<dbReference type="Proteomes" id="UP001341840">
    <property type="component" value="Unassembled WGS sequence"/>
</dbReference>
<keyword evidence="3" id="KW-1185">Reference proteome</keyword>
<comment type="caution">
    <text evidence="2">The sequence shown here is derived from an EMBL/GenBank/DDBJ whole genome shotgun (WGS) entry which is preliminary data.</text>
</comment>
<dbReference type="PANTHER" id="PTHR23090:SF9">
    <property type="entry name" value="GLUTAMINE-DEPENDENT NAD(+) SYNTHETASE"/>
    <property type="match status" value="1"/>
</dbReference>
<accession>A0ABU6R6P1</accession>
<evidence type="ECO:0000313" key="3">
    <source>
        <dbReference type="Proteomes" id="UP001341840"/>
    </source>
</evidence>
<dbReference type="EMBL" id="JASCZI010030243">
    <property type="protein sequence ID" value="MED6119653.1"/>
    <property type="molecule type" value="Genomic_DNA"/>
</dbReference>
<keyword evidence="1" id="KW-0436">Ligase</keyword>
<dbReference type="InterPro" id="IPR003694">
    <property type="entry name" value="NAD_synthase"/>
</dbReference>
<sequence length="102" mass="10995">MAIIENFDGSPVSKPRYQLVDFQLPSDIAEALGQTSAPIGYGFLKAVSAEVWKELFTSIPPHSELALNGVEVFLNASGSHHQLRKLDVRLGAFIDATHTCGG</sequence>
<gene>
    <name evidence="2" type="ORF">PIB30_013529</name>
</gene>
<proteinExistence type="predicted"/>
<name>A0ABU6R6P1_9FABA</name>
<protein>
    <submittedName>
        <fullName evidence="2">Uncharacterized protein</fullName>
    </submittedName>
</protein>
<organism evidence="2 3">
    <name type="scientific">Stylosanthes scabra</name>
    <dbReference type="NCBI Taxonomy" id="79078"/>
    <lineage>
        <taxon>Eukaryota</taxon>
        <taxon>Viridiplantae</taxon>
        <taxon>Streptophyta</taxon>
        <taxon>Embryophyta</taxon>
        <taxon>Tracheophyta</taxon>
        <taxon>Spermatophyta</taxon>
        <taxon>Magnoliopsida</taxon>
        <taxon>eudicotyledons</taxon>
        <taxon>Gunneridae</taxon>
        <taxon>Pentapetalae</taxon>
        <taxon>rosids</taxon>
        <taxon>fabids</taxon>
        <taxon>Fabales</taxon>
        <taxon>Fabaceae</taxon>
        <taxon>Papilionoideae</taxon>
        <taxon>50 kb inversion clade</taxon>
        <taxon>dalbergioids sensu lato</taxon>
        <taxon>Dalbergieae</taxon>
        <taxon>Pterocarpus clade</taxon>
        <taxon>Stylosanthes</taxon>
    </lineage>
</organism>
<dbReference type="PANTHER" id="PTHR23090">
    <property type="entry name" value="NH 3 /GLUTAMINE-DEPENDENT NAD + SYNTHETASE"/>
    <property type="match status" value="1"/>
</dbReference>
<evidence type="ECO:0000256" key="1">
    <source>
        <dbReference type="ARBA" id="ARBA00022598"/>
    </source>
</evidence>
<reference evidence="2 3" key="1">
    <citation type="journal article" date="2023" name="Plants (Basel)">
        <title>Bridging the Gap: Combining Genomics and Transcriptomics Approaches to Understand Stylosanthes scabra, an Orphan Legume from the Brazilian Caatinga.</title>
        <authorList>
            <person name="Ferreira-Neto J.R.C."/>
            <person name="da Silva M.D."/>
            <person name="Binneck E."/>
            <person name="de Melo N.F."/>
            <person name="da Silva R.H."/>
            <person name="de Melo A.L.T.M."/>
            <person name="Pandolfi V."/>
            <person name="Bustamante F.O."/>
            <person name="Brasileiro-Vidal A.C."/>
            <person name="Benko-Iseppon A.M."/>
        </authorList>
    </citation>
    <scope>NUCLEOTIDE SEQUENCE [LARGE SCALE GENOMIC DNA]</scope>
    <source>
        <tissue evidence="2">Leaves</tissue>
    </source>
</reference>